<name>A0A6J5T3N2_9CAUD</name>
<reference evidence="1" key="1">
    <citation type="submission" date="2020-05" db="EMBL/GenBank/DDBJ databases">
        <authorList>
            <person name="Chiriac C."/>
            <person name="Salcher M."/>
            <person name="Ghai R."/>
            <person name="Kavagutti S V."/>
        </authorList>
    </citation>
    <scope>NUCLEOTIDE SEQUENCE</scope>
</reference>
<evidence type="ECO:0000313" key="1">
    <source>
        <dbReference type="EMBL" id="CAB4222323.1"/>
    </source>
</evidence>
<protein>
    <submittedName>
        <fullName evidence="1">Uncharacterized protein</fullName>
    </submittedName>
</protein>
<gene>
    <name evidence="1" type="ORF">UFOVP1655_79</name>
</gene>
<dbReference type="EMBL" id="LR797523">
    <property type="protein sequence ID" value="CAB4222323.1"/>
    <property type="molecule type" value="Genomic_DNA"/>
</dbReference>
<accession>A0A6J5T3N2</accession>
<organism evidence="1">
    <name type="scientific">uncultured Caudovirales phage</name>
    <dbReference type="NCBI Taxonomy" id="2100421"/>
    <lineage>
        <taxon>Viruses</taxon>
        <taxon>Duplodnaviria</taxon>
        <taxon>Heunggongvirae</taxon>
        <taxon>Uroviricota</taxon>
        <taxon>Caudoviricetes</taxon>
        <taxon>Peduoviridae</taxon>
        <taxon>Maltschvirus</taxon>
        <taxon>Maltschvirus maltsch</taxon>
    </lineage>
</organism>
<proteinExistence type="predicted"/>
<sequence length="212" mass="25618">MKIVIGNYRNHWISPYIILEKFFYWRKDYDAYKKEPPKWLQTLCEWNQKFLDTIHPKIQYVKIDPWDTWSMDSTLAPIILPMLKELQKSKHGSPCVDDEDVPDYLKSMNAPRCENEWDTDDNFFKRWGWCLGEMIFAFESKIEDNWMEQFKSGVSDTIWVESNEVYEGDTCWEMKHGPKHTQVYDWVGIAEYEARIQNGFELFGKYYRSLWS</sequence>